<evidence type="ECO:0000256" key="10">
    <source>
        <dbReference type="RuleBase" id="RU000688"/>
    </source>
</evidence>
<dbReference type="PRINTS" id="PR00237">
    <property type="entry name" value="GPCRRHODOPSN"/>
</dbReference>
<dbReference type="EMBL" id="JAIWYP010000008">
    <property type="protein sequence ID" value="KAH3789553.1"/>
    <property type="molecule type" value="Genomic_DNA"/>
</dbReference>
<dbReference type="Proteomes" id="UP000828390">
    <property type="component" value="Unassembled WGS sequence"/>
</dbReference>
<dbReference type="AlphaFoldDB" id="A0A9D4F1Y9"/>
<feature type="compositionally biased region" description="Polar residues" evidence="11">
    <location>
        <begin position="318"/>
        <end position="353"/>
    </location>
</feature>
<dbReference type="PANTHER" id="PTHR24248:SF174">
    <property type="entry name" value="TYRAMINE_OCTOPAMINE RECEPTOR"/>
    <property type="match status" value="1"/>
</dbReference>
<keyword evidence="15" id="KW-1185">Reference proteome</keyword>
<dbReference type="GO" id="GO:0004930">
    <property type="term" value="F:G protein-coupled receptor activity"/>
    <property type="evidence" value="ECO:0007669"/>
    <property type="project" value="UniProtKB-KW"/>
</dbReference>
<feature type="domain" description="G-protein coupled receptors family 1 profile" evidence="13">
    <location>
        <begin position="40"/>
        <end position="543"/>
    </location>
</feature>
<gene>
    <name evidence="14" type="ORF">DPMN_167735</name>
</gene>
<evidence type="ECO:0000256" key="5">
    <source>
        <dbReference type="ARBA" id="ARBA00023040"/>
    </source>
</evidence>
<evidence type="ECO:0000256" key="4">
    <source>
        <dbReference type="ARBA" id="ARBA00022989"/>
    </source>
</evidence>
<dbReference type="GO" id="GO:0005886">
    <property type="term" value="C:plasma membrane"/>
    <property type="evidence" value="ECO:0007669"/>
    <property type="project" value="UniProtKB-SubCell"/>
</dbReference>
<protein>
    <recommendedName>
        <fullName evidence="13">G-protein coupled receptors family 1 profile domain-containing protein</fullName>
    </recommendedName>
</protein>
<feature type="transmembrane region" description="Helical" evidence="12">
    <location>
        <begin position="56"/>
        <end position="77"/>
    </location>
</feature>
<evidence type="ECO:0000256" key="11">
    <source>
        <dbReference type="SAM" id="MobiDB-lite"/>
    </source>
</evidence>
<keyword evidence="6 12" id="KW-0472">Membrane</keyword>
<feature type="transmembrane region" description="Helical" evidence="12">
    <location>
        <begin position="523"/>
        <end position="546"/>
    </location>
</feature>
<keyword evidence="5 10" id="KW-0297">G-protein coupled receptor</keyword>
<dbReference type="PANTHER" id="PTHR24248">
    <property type="entry name" value="ADRENERGIC RECEPTOR-RELATED G-PROTEIN COUPLED RECEPTOR"/>
    <property type="match status" value="1"/>
</dbReference>
<accession>A0A9D4F1Y9</accession>
<feature type="region of interest" description="Disordered" evidence="11">
    <location>
        <begin position="304"/>
        <end position="353"/>
    </location>
</feature>
<feature type="transmembrane region" description="Helical" evidence="12">
    <location>
        <begin position="139"/>
        <end position="159"/>
    </location>
</feature>
<reference evidence="14" key="1">
    <citation type="journal article" date="2019" name="bioRxiv">
        <title>The Genome of the Zebra Mussel, Dreissena polymorpha: A Resource for Invasive Species Research.</title>
        <authorList>
            <person name="McCartney M.A."/>
            <person name="Auch B."/>
            <person name="Kono T."/>
            <person name="Mallez S."/>
            <person name="Zhang Y."/>
            <person name="Obille A."/>
            <person name="Becker A."/>
            <person name="Abrahante J.E."/>
            <person name="Garbe J."/>
            <person name="Badalamenti J.P."/>
            <person name="Herman A."/>
            <person name="Mangelson H."/>
            <person name="Liachko I."/>
            <person name="Sullivan S."/>
            <person name="Sone E.D."/>
            <person name="Koren S."/>
            <person name="Silverstein K.A.T."/>
            <person name="Beckman K.B."/>
            <person name="Gohl D.M."/>
        </authorList>
    </citation>
    <scope>NUCLEOTIDE SEQUENCE</scope>
    <source>
        <strain evidence="14">Duluth1</strain>
        <tissue evidence="14">Whole animal</tissue>
    </source>
</reference>
<dbReference type="InterPro" id="IPR017452">
    <property type="entry name" value="GPCR_Rhodpsn_7TM"/>
</dbReference>
<evidence type="ECO:0000256" key="3">
    <source>
        <dbReference type="ARBA" id="ARBA00022692"/>
    </source>
</evidence>
<comment type="caution">
    <text evidence="14">The sequence shown here is derived from an EMBL/GenBank/DDBJ whole genome shotgun (WGS) entry which is preliminary data.</text>
</comment>
<feature type="transmembrane region" description="Helical" evidence="12">
    <location>
        <begin position="27"/>
        <end position="49"/>
    </location>
</feature>
<evidence type="ECO:0000313" key="14">
    <source>
        <dbReference type="EMBL" id="KAH3789553.1"/>
    </source>
</evidence>
<evidence type="ECO:0000256" key="9">
    <source>
        <dbReference type="ARBA" id="ARBA00023224"/>
    </source>
</evidence>
<dbReference type="SUPFAM" id="SSF81321">
    <property type="entry name" value="Family A G protein-coupled receptor-like"/>
    <property type="match status" value="1"/>
</dbReference>
<keyword evidence="8" id="KW-0325">Glycoprotein</keyword>
<dbReference type="PROSITE" id="PS50262">
    <property type="entry name" value="G_PROTEIN_RECEP_F1_2"/>
    <property type="match status" value="1"/>
</dbReference>
<dbReference type="SMART" id="SM01381">
    <property type="entry name" value="7TM_GPCR_Srsx"/>
    <property type="match status" value="1"/>
</dbReference>
<evidence type="ECO:0000313" key="15">
    <source>
        <dbReference type="Proteomes" id="UP000828390"/>
    </source>
</evidence>
<keyword evidence="9 10" id="KW-0807">Transducer</keyword>
<dbReference type="PROSITE" id="PS00237">
    <property type="entry name" value="G_PROTEIN_RECEP_F1_1"/>
    <property type="match status" value="1"/>
</dbReference>
<feature type="transmembrane region" description="Helical" evidence="12">
    <location>
        <begin position="243"/>
        <end position="265"/>
    </location>
</feature>
<evidence type="ECO:0000256" key="8">
    <source>
        <dbReference type="ARBA" id="ARBA00023180"/>
    </source>
</evidence>
<evidence type="ECO:0000256" key="12">
    <source>
        <dbReference type="SAM" id="Phobius"/>
    </source>
</evidence>
<comment type="similarity">
    <text evidence="10">Belongs to the G-protein coupled receptor 1 family.</text>
</comment>
<dbReference type="Pfam" id="PF00001">
    <property type="entry name" value="7tm_1"/>
    <property type="match status" value="2"/>
</dbReference>
<feature type="transmembrane region" description="Helical" evidence="12">
    <location>
        <begin position="491"/>
        <end position="511"/>
    </location>
</feature>
<evidence type="ECO:0000259" key="13">
    <source>
        <dbReference type="PROSITE" id="PS50262"/>
    </source>
</evidence>
<evidence type="ECO:0000256" key="6">
    <source>
        <dbReference type="ARBA" id="ARBA00023136"/>
    </source>
</evidence>
<sequence length="595" mass="66461">MDNPISECAKGNDIGEYGHTSETVAKIVMLSIIDLAVVFGNSLVIVSVITTRKLRTVTNIFIVSLACADLLLGFAVLPFSISLEVDEWLWGQIWCSMWLAIDVWLCTASILNLCAISFDRYIAVTHPIRYPTIMSPVRGRWLVACVWILSFIICLPPLLGWNDTGMPNKSSAFNAFQTDFPSTNHSGSSSPNITDFPSGTWQDLVYNHTADEYGFFSNNSASGRCESMAITCELTTTVGYRVYAANGSFFIPMLIMVFFYFRIYLTAVKTATAIRKGVLTTKTSNDMTKHNGNLEEEMQLRVHMGGGSSVRRKGSDKANGNHQPSNGSQSQPPKIRSQPSVRQSNGLAGSNGRSYLLNKEDSCHRNCKSAGYTNLFLPVARKICKANLNSKRLKQHECTEMEVLSDKKDTIAASSKRLKQHESTETEVLNGKKDAIASSNDFSCPNDTNVNGHTRLARSPRRCKLLIRESKAITVKGHARKFRREAKAAKTLAIIVGAFIICWCPFFTIYLVEAFCHECVSELMFSVFFWLGYCNSALNPCIYALFSRDFRSAFKRLLMCQGRKKFTQAARADFVTGHRSRQNPIQQDKESESDY</sequence>
<comment type="subcellular location">
    <subcellularLocation>
        <location evidence="1">Cell membrane</location>
        <topology evidence="1">Multi-pass membrane protein</topology>
    </subcellularLocation>
</comment>
<proteinExistence type="inferred from homology"/>
<reference evidence="14" key="2">
    <citation type="submission" date="2020-11" db="EMBL/GenBank/DDBJ databases">
        <authorList>
            <person name="McCartney M.A."/>
            <person name="Auch B."/>
            <person name="Kono T."/>
            <person name="Mallez S."/>
            <person name="Becker A."/>
            <person name="Gohl D.M."/>
            <person name="Silverstein K.A.T."/>
            <person name="Koren S."/>
            <person name="Bechman K.B."/>
            <person name="Herman A."/>
            <person name="Abrahante J.E."/>
            <person name="Garbe J."/>
        </authorList>
    </citation>
    <scope>NUCLEOTIDE SEQUENCE</scope>
    <source>
        <strain evidence="14">Duluth1</strain>
        <tissue evidence="14">Whole animal</tissue>
    </source>
</reference>
<keyword evidence="4 12" id="KW-1133">Transmembrane helix</keyword>
<dbReference type="Gene3D" id="1.20.1070.10">
    <property type="entry name" value="Rhodopsin 7-helix transmembrane proteins"/>
    <property type="match status" value="2"/>
</dbReference>
<dbReference type="InterPro" id="IPR000276">
    <property type="entry name" value="GPCR_Rhodpsn"/>
</dbReference>
<evidence type="ECO:0000256" key="7">
    <source>
        <dbReference type="ARBA" id="ARBA00023170"/>
    </source>
</evidence>
<keyword evidence="7 10" id="KW-0675">Receptor</keyword>
<evidence type="ECO:0000256" key="1">
    <source>
        <dbReference type="ARBA" id="ARBA00004651"/>
    </source>
</evidence>
<keyword evidence="3 10" id="KW-0812">Transmembrane</keyword>
<organism evidence="14 15">
    <name type="scientific">Dreissena polymorpha</name>
    <name type="common">Zebra mussel</name>
    <name type="synonym">Mytilus polymorpha</name>
    <dbReference type="NCBI Taxonomy" id="45954"/>
    <lineage>
        <taxon>Eukaryota</taxon>
        <taxon>Metazoa</taxon>
        <taxon>Spiralia</taxon>
        <taxon>Lophotrochozoa</taxon>
        <taxon>Mollusca</taxon>
        <taxon>Bivalvia</taxon>
        <taxon>Autobranchia</taxon>
        <taxon>Heteroconchia</taxon>
        <taxon>Euheterodonta</taxon>
        <taxon>Imparidentia</taxon>
        <taxon>Neoheterodontei</taxon>
        <taxon>Myida</taxon>
        <taxon>Dreissenoidea</taxon>
        <taxon>Dreissenidae</taxon>
        <taxon>Dreissena</taxon>
    </lineage>
</organism>
<name>A0A9D4F1Y9_DREPO</name>
<feature type="transmembrane region" description="Helical" evidence="12">
    <location>
        <begin position="97"/>
        <end position="118"/>
    </location>
</feature>
<evidence type="ECO:0000256" key="2">
    <source>
        <dbReference type="ARBA" id="ARBA00022475"/>
    </source>
</evidence>
<keyword evidence="2" id="KW-1003">Cell membrane</keyword>